<evidence type="ECO:0000256" key="1">
    <source>
        <dbReference type="ARBA" id="ARBA00022603"/>
    </source>
</evidence>
<comment type="caution">
    <text evidence="3">The sequence shown here is derived from an EMBL/GenBank/DDBJ whole genome shotgun (WGS) entry which is preliminary data.</text>
</comment>
<dbReference type="InterPro" id="IPR016874">
    <property type="entry name" value="TcmP-like"/>
</dbReference>
<name>A0ABV7QAW2_9PSEU</name>
<dbReference type="RefSeq" id="WP_377868395.1">
    <property type="nucleotide sequence ID" value="NZ_JBHMAY010000006.1"/>
</dbReference>
<dbReference type="SUPFAM" id="SSF53335">
    <property type="entry name" value="S-adenosyl-L-methionine-dependent methyltransferases"/>
    <property type="match status" value="1"/>
</dbReference>
<dbReference type="EMBL" id="JBHRWI010000014">
    <property type="protein sequence ID" value="MFC3510480.1"/>
    <property type="molecule type" value="Genomic_DNA"/>
</dbReference>
<dbReference type="PANTHER" id="PTHR43619">
    <property type="entry name" value="S-ADENOSYL-L-METHIONINE-DEPENDENT METHYLTRANSFERASE YKTD-RELATED"/>
    <property type="match status" value="1"/>
</dbReference>
<dbReference type="GO" id="GO:0032259">
    <property type="term" value="P:methylation"/>
    <property type="evidence" value="ECO:0007669"/>
    <property type="project" value="UniProtKB-KW"/>
</dbReference>
<keyword evidence="2" id="KW-0808">Transferase</keyword>
<dbReference type="GO" id="GO:0008168">
    <property type="term" value="F:methyltransferase activity"/>
    <property type="evidence" value="ECO:0007669"/>
    <property type="project" value="UniProtKB-KW"/>
</dbReference>
<dbReference type="Gene3D" id="3.40.50.150">
    <property type="entry name" value="Vaccinia Virus protein VP39"/>
    <property type="match status" value="1"/>
</dbReference>
<dbReference type="InterPro" id="IPR029063">
    <property type="entry name" value="SAM-dependent_MTases_sf"/>
</dbReference>
<reference evidence="4" key="1">
    <citation type="journal article" date="2019" name="Int. J. Syst. Evol. Microbiol.">
        <title>The Global Catalogue of Microorganisms (GCM) 10K type strain sequencing project: providing services to taxonomists for standard genome sequencing and annotation.</title>
        <authorList>
            <consortium name="The Broad Institute Genomics Platform"/>
            <consortium name="The Broad Institute Genome Sequencing Center for Infectious Disease"/>
            <person name="Wu L."/>
            <person name="Ma J."/>
        </authorList>
    </citation>
    <scope>NUCLEOTIDE SEQUENCE [LARGE SCALE GENOMIC DNA]</scope>
    <source>
        <strain evidence="4">CGMCC 4.7682</strain>
    </source>
</reference>
<keyword evidence="4" id="KW-1185">Reference proteome</keyword>
<sequence>MATALPAFTPAEASLYLTLCGRALDSRQERSILSDTTAAEIVERTGTKTADYPHAKTGMRDIALRAKKLDGVVRDFVTRHPDAVVVDLGAGLDSRMIRVDPPATVDWYDVDLPAVIAARRTVLPRPANAHLIAADVADRHWIDELPSGRPAVIVADGLVAFLPQPDLTAVLRGLTAHFPAGEIAFNGYTRFHVWALKHYKGTNSIAEAVANPGFDDPREPERWNPDLTLVEEILLSRAPEVAGYPLPVRLATRLAALSTAWSRRGTTVLRYRFGA</sequence>
<evidence type="ECO:0000313" key="4">
    <source>
        <dbReference type="Proteomes" id="UP001595764"/>
    </source>
</evidence>
<gene>
    <name evidence="3" type="ORF">ACFORO_09925</name>
</gene>
<proteinExistence type="predicted"/>
<accession>A0ABV7QAW2</accession>
<dbReference type="PIRSF" id="PIRSF028177">
    <property type="entry name" value="Polyketide_synth_Omtfrase_TcmP"/>
    <property type="match status" value="1"/>
</dbReference>
<protein>
    <submittedName>
        <fullName evidence="3">Class I SAM-dependent methyltransferase</fullName>
    </submittedName>
</protein>
<dbReference type="PANTHER" id="PTHR43619:SF2">
    <property type="entry name" value="S-ADENOSYL-L-METHIONINE-DEPENDENT METHYLTRANSFERASES SUPERFAMILY PROTEIN"/>
    <property type="match status" value="1"/>
</dbReference>
<evidence type="ECO:0000313" key="3">
    <source>
        <dbReference type="EMBL" id="MFC3510480.1"/>
    </source>
</evidence>
<dbReference type="Proteomes" id="UP001595764">
    <property type="component" value="Unassembled WGS sequence"/>
</dbReference>
<keyword evidence="1 3" id="KW-0489">Methyltransferase</keyword>
<organism evidence="3 4">
    <name type="scientific">Amycolatopsis halotolerans</name>
    <dbReference type="NCBI Taxonomy" id="330083"/>
    <lineage>
        <taxon>Bacteria</taxon>
        <taxon>Bacillati</taxon>
        <taxon>Actinomycetota</taxon>
        <taxon>Actinomycetes</taxon>
        <taxon>Pseudonocardiales</taxon>
        <taxon>Pseudonocardiaceae</taxon>
        <taxon>Amycolatopsis</taxon>
    </lineage>
</organism>
<dbReference type="InterPro" id="IPR007213">
    <property type="entry name" value="Ppm1/Ppm2/Tcmp"/>
</dbReference>
<evidence type="ECO:0000256" key="2">
    <source>
        <dbReference type="ARBA" id="ARBA00022679"/>
    </source>
</evidence>
<dbReference type="Pfam" id="PF04072">
    <property type="entry name" value="LCM"/>
    <property type="match status" value="1"/>
</dbReference>